<dbReference type="Gene3D" id="3.30.450.20">
    <property type="entry name" value="PAS domain"/>
    <property type="match status" value="1"/>
</dbReference>
<organism evidence="10">
    <name type="scientific">Dictyoglomus thermophilum</name>
    <dbReference type="NCBI Taxonomy" id="14"/>
    <lineage>
        <taxon>Bacteria</taxon>
        <taxon>Pseudomonadati</taxon>
        <taxon>Dictyoglomota</taxon>
        <taxon>Dictyoglomia</taxon>
        <taxon>Dictyoglomales</taxon>
        <taxon>Dictyoglomaceae</taxon>
        <taxon>Dictyoglomus</taxon>
    </lineage>
</organism>
<feature type="domain" description="Signal transduction histidine kinase subgroup 2 dimerisation and phosphoacceptor" evidence="8">
    <location>
        <begin position="280"/>
        <end position="354"/>
    </location>
</feature>
<keyword evidence="7" id="KW-0067">ATP-binding</keyword>
<keyword evidence="4" id="KW-0808">Transferase</keyword>
<dbReference type="InterPro" id="IPR036890">
    <property type="entry name" value="HATPase_C_sf"/>
</dbReference>
<dbReference type="EC" id="2.7.13.3" evidence="2"/>
<comment type="catalytic activity">
    <reaction evidence="1">
        <text>ATP + protein L-histidine = ADP + protein N-phospho-L-histidine.</text>
        <dbReference type="EC" id="2.7.13.3"/>
    </reaction>
</comment>
<dbReference type="PANTHER" id="PTHR41523:SF8">
    <property type="entry name" value="ETHYLENE RESPONSE SENSOR PROTEIN"/>
    <property type="match status" value="1"/>
</dbReference>
<evidence type="ECO:0000256" key="5">
    <source>
        <dbReference type="ARBA" id="ARBA00022741"/>
    </source>
</evidence>
<protein>
    <recommendedName>
        <fullName evidence="2">histidine kinase</fullName>
        <ecNumber evidence="2">2.7.13.3</ecNumber>
    </recommendedName>
</protein>
<evidence type="ECO:0000259" key="9">
    <source>
        <dbReference type="Pfam" id="PF12282"/>
    </source>
</evidence>
<dbReference type="InterPro" id="IPR022066">
    <property type="entry name" value="PdtaS_GAF"/>
</dbReference>
<dbReference type="SUPFAM" id="SSF55785">
    <property type="entry name" value="PYP-like sensor domain (PAS domain)"/>
    <property type="match status" value="1"/>
</dbReference>
<dbReference type="Gene3D" id="3.30.450.280">
    <property type="entry name" value="GAF domain"/>
    <property type="match status" value="1"/>
</dbReference>
<dbReference type="InterPro" id="IPR035965">
    <property type="entry name" value="PAS-like_dom_sf"/>
</dbReference>
<name>A0A7V3ZJ57_DICTH</name>
<dbReference type="GO" id="GO:0004673">
    <property type="term" value="F:protein histidine kinase activity"/>
    <property type="evidence" value="ECO:0007669"/>
    <property type="project" value="UniProtKB-EC"/>
</dbReference>
<evidence type="ECO:0000256" key="6">
    <source>
        <dbReference type="ARBA" id="ARBA00022777"/>
    </source>
</evidence>
<dbReference type="RefSeq" id="WP_149123042.1">
    <property type="nucleotide sequence ID" value="NZ_VTFL01000005.1"/>
</dbReference>
<dbReference type="Gene3D" id="3.30.565.10">
    <property type="entry name" value="Histidine kinase-like ATPase, C-terminal domain"/>
    <property type="match status" value="1"/>
</dbReference>
<dbReference type="PANTHER" id="PTHR41523">
    <property type="entry name" value="TWO-COMPONENT SYSTEM SENSOR PROTEIN"/>
    <property type="match status" value="1"/>
</dbReference>
<evidence type="ECO:0000256" key="4">
    <source>
        <dbReference type="ARBA" id="ARBA00022679"/>
    </source>
</evidence>
<dbReference type="InterPro" id="IPR038424">
    <property type="entry name" value="H_kinase_PdtaS_GAF_sf"/>
</dbReference>
<dbReference type="GO" id="GO:0005524">
    <property type="term" value="F:ATP binding"/>
    <property type="evidence" value="ECO:0007669"/>
    <property type="project" value="UniProtKB-KW"/>
</dbReference>
<evidence type="ECO:0000256" key="7">
    <source>
        <dbReference type="ARBA" id="ARBA00022840"/>
    </source>
</evidence>
<keyword evidence="6" id="KW-0418">Kinase</keyword>
<dbReference type="EMBL" id="DTDV01000016">
    <property type="protein sequence ID" value="HGK23971.1"/>
    <property type="molecule type" value="Genomic_DNA"/>
</dbReference>
<dbReference type="Pfam" id="PF12282">
    <property type="entry name" value="GAF_PdtaS"/>
    <property type="match status" value="1"/>
</dbReference>
<evidence type="ECO:0000313" key="10">
    <source>
        <dbReference type="EMBL" id="HGK23971.1"/>
    </source>
</evidence>
<keyword evidence="5" id="KW-0547">Nucleotide-binding</keyword>
<keyword evidence="3" id="KW-0597">Phosphoprotein</keyword>
<comment type="caution">
    <text evidence="10">The sequence shown here is derived from an EMBL/GenBank/DDBJ whole genome shotgun (WGS) entry which is preliminary data.</text>
</comment>
<reference evidence="10" key="1">
    <citation type="journal article" date="2020" name="mSystems">
        <title>Genome- and Community-Level Interaction Insights into Carbon Utilization and Element Cycling Functions of Hydrothermarchaeota in Hydrothermal Sediment.</title>
        <authorList>
            <person name="Zhou Z."/>
            <person name="Liu Y."/>
            <person name="Xu W."/>
            <person name="Pan J."/>
            <person name="Luo Z.H."/>
            <person name="Li M."/>
        </authorList>
    </citation>
    <scope>NUCLEOTIDE SEQUENCE [LARGE SCALE GENOMIC DNA]</scope>
    <source>
        <strain evidence="10">SpSt-70</strain>
    </source>
</reference>
<dbReference type="AlphaFoldDB" id="A0A7V3ZJ57"/>
<evidence type="ECO:0000256" key="1">
    <source>
        <dbReference type="ARBA" id="ARBA00000085"/>
    </source>
</evidence>
<dbReference type="SUPFAM" id="SSF55874">
    <property type="entry name" value="ATPase domain of HSP90 chaperone/DNA topoisomerase II/histidine kinase"/>
    <property type="match status" value="1"/>
</dbReference>
<evidence type="ECO:0000256" key="2">
    <source>
        <dbReference type="ARBA" id="ARBA00012438"/>
    </source>
</evidence>
<evidence type="ECO:0000256" key="3">
    <source>
        <dbReference type="ARBA" id="ARBA00022553"/>
    </source>
</evidence>
<gene>
    <name evidence="10" type="ORF">ENU78_05985</name>
</gene>
<dbReference type="Pfam" id="PF07568">
    <property type="entry name" value="HisKA_2"/>
    <property type="match status" value="1"/>
</dbReference>
<dbReference type="InterPro" id="IPR011495">
    <property type="entry name" value="Sig_transdc_His_kin_sub2_dim/P"/>
</dbReference>
<sequence length="478" mass="55495">MARIKKETTYLLEELKDYVPYLSLISDLLSADIYLYQPITDLSAVILIAEAHPKLVPPLSLRQEVGKLIFLEDDPNLFEVINTGKQKVVKSGIIIGGFPVEEEIHPIKKDNSIIGLLKVQRNLLVHGEFPYNSRSYKETSQWLIRNLTRFKLSWKGYNEPLTEGEGIMILDRDGIVLFANMSAVRLFRTLGEVGNIWGKKIKDSFFYKYIENFVETGIPRVYGEETFEEYDEETRSFYRRIFPLTKGDQNLWRLFYLVRETTEIKQKERELKFKSVLIKEIHHRVKNNLQTIASLLRIQMRRLDSESAKHALQESINRINSIAYVHESLSKFEEDRVDIIEVAEKLLNAFKQTYEHLPCRFGFYKNKKSIFLSSKKATSVSLIMNELLQNAVKHGAYEDLEAEINLYIYQENQDIILMVENKVLKSEDISFDVSFSKGSLGFQLINILNEEIKGKLEIDKKTNGLIIKITFPKGEEDA</sequence>
<evidence type="ECO:0000259" key="8">
    <source>
        <dbReference type="Pfam" id="PF07568"/>
    </source>
</evidence>
<proteinExistence type="predicted"/>
<feature type="domain" description="Histidine kinase PdtaS GAF" evidence="9">
    <location>
        <begin position="13"/>
        <end position="138"/>
    </location>
</feature>
<accession>A0A7V3ZJ57</accession>